<evidence type="ECO:0000313" key="1">
    <source>
        <dbReference type="EMBL" id="KAH8036979.1"/>
    </source>
</evidence>
<organism evidence="1 2">
    <name type="scientific">Rhipicephalus microplus</name>
    <name type="common">Cattle tick</name>
    <name type="synonym">Boophilus microplus</name>
    <dbReference type="NCBI Taxonomy" id="6941"/>
    <lineage>
        <taxon>Eukaryota</taxon>
        <taxon>Metazoa</taxon>
        <taxon>Ecdysozoa</taxon>
        <taxon>Arthropoda</taxon>
        <taxon>Chelicerata</taxon>
        <taxon>Arachnida</taxon>
        <taxon>Acari</taxon>
        <taxon>Parasitiformes</taxon>
        <taxon>Ixodida</taxon>
        <taxon>Ixodoidea</taxon>
        <taxon>Ixodidae</taxon>
        <taxon>Rhipicephalinae</taxon>
        <taxon>Rhipicephalus</taxon>
        <taxon>Boophilus</taxon>
    </lineage>
</organism>
<proteinExistence type="predicted"/>
<dbReference type="AlphaFoldDB" id="A0A9J6ER35"/>
<reference evidence="1" key="1">
    <citation type="journal article" date="2020" name="Cell">
        <title>Large-Scale Comparative Analyses of Tick Genomes Elucidate Their Genetic Diversity and Vector Capacities.</title>
        <authorList>
            <consortium name="Tick Genome and Microbiome Consortium (TIGMIC)"/>
            <person name="Jia N."/>
            <person name="Wang J."/>
            <person name="Shi W."/>
            <person name="Du L."/>
            <person name="Sun Y."/>
            <person name="Zhan W."/>
            <person name="Jiang J.F."/>
            <person name="Wang Q."/>
            <person name="Zhang B."/>
            <person name="Ji P."/>
            <person name="Bell-Sakyi L."/>
            <person name="Cui X.M."/>
            <person name="Yuan T.T."/>
            <person name="Jiang B.G."/>
            <person name="Yang W.F."/>
            <person name="Lam T.T."/>
            <person name="Chang Q.C."/>
            <person name="Ding S.J."/>
            <person name="Wang X.J."/>
            <person name="Zhu J.G."/>
            <person name="Ruan X.D."/>
            <person name="Zhao L."/>
            <person name="Wei J.T."/>
            <person name="Ye R.Z."/>
            <person name="Que T.C."/>
            <person name="Du C.H."/>
            <person name="Zhou Y.H."/>
            <person name="Cheng J.X."/>
            <person name="Dai P.F."/>
            <person name="Guo W.B."/>
            <person name="Han X.H."/>
            <person name="Huang E.J."/>
            <person name="Li L.F."/>
            <person name="Wei W."/>
            <person name="Gao Y.C."/>
            <person name="Liu J.Z."/>
            <person name="Shao H.Z."/>
            <person name="Wang X."/>
            <person name="Wang C.C."/>
            <person name="Yang T.C."/>
            <person name="Huo Q.B."/>
            <person name="Li W."/>
            <person name="Chen H.Y."/>
            <person name="Chen S.E."/>
            <person name="Zhou L.G."/>
            <person name="Ni X.B."/>
            <person name="Tian J.H."/>
            <person name="Sheng Y."/>
            <person name="Liu T."/>
            <person name="Pan Y.S."/>
            <person name="Xia L.Y."/>
            <person name="Li J."/>
            <person name="Zhao F."/>
            <person name="Cao W.C."/>
        </authorList>
    </citation>
    <scope>NUCLEOTIDE SEQUENCE</scope>
    <source>
        <strain evidence="1">Rmic-2018</strain>
    </source>
</reference>
<evidence type="ECO:0000313" key="2">
    <source>
        <dbReference type="Proteomes" id="UP000821866"/>
    </source>
</evidence>
<keyword evidence="2" id="KW-1185">Reference proteome</keyword>
<dbReference type="EMBL" id="JABSTU010000002">
    <property type="protein sequence ID" value="KAH8036979.1"/>
    <property type="molecule type" value="Genomic_DNA"/>
</dbReference>
<protein>
    <submittedName>
        <fullName evidence="1">Uncharacterized protein</fullName>
    </submittedName>
</protein>
<comment type="caution">
    <text evidence="1">The sequence shown here is derived from an EMBL/GenBank/DDBJ whole genome shotgun (WGS) entry which is preliminary data.</text>
</comment>
<sequence length="218" mass="25065">MRRRPSTSLGSQPPVFPTPAYVLGLLRRTRRACLQLTAEGFREKLRTCKLIENETGQQFPADTSTYFDRWLEMGKCDLKTVAELAEHADRYLKAEGQKNFGKEKEEKEKKEQTRIVSECFSVTKQDTELEVVSWVVCADLRCSASAVDVVDIQQKAGEAGQQTRQLALLRTRVQCVVTAPRGFRKRTRTRHMLSQRQYSPDLETVLCQWRKESCSDEQ</sequence>
<dbReference type="Proteomes" id="UP000821866">
    <property type="component" value="Chromosome 10"/>
</dbReference>
<name>A0A9J6ER35_RHIMP</name>
<reference evidence="1" key="2">
    <citation type="submission" date="2021-09" db="EMBL/GenBank/DDBJ databases">
        <authorList>
            <person name="Jia N."/>
            <person name="Wang J."/>
            <person name="Shi W."/>
            <person name="Du L."/>
            <person name="Sun Y."/>
            <person name="Zhan W."/>
            <person name="Jiang J."/>
            <person name="Wang Q."/>
            <person name="Zhang B."/>
            <person name="Ji P."/>
            <person name="Sakyi L.B."/>
            <person name="Cui X."/>
            <person name="Yuan T."/>
            <person name="Jiang B."/>
            <person name="Yang W."/>
            <person name="Lam T.T.-Y."/>
            <person name="Chang Q."/>
            <person name="Ding S."/>
            <person name="Wang X."/>
            <person name="Zhu J."/>
            <person name="Ruan X."/>
            <person name="Zhao L."/>
            <person name="Wei J."/>
            <person name="Que T."/>
            <person name="Du C."/>
            <person name="Cheng J."/>
            <person name="Dai P."/>
            <person name="Han X."/>
            <person name="Huang E."/>
            <person name="Gao Y."/>
            <person name="Liu J."/>
            <person name="Shao H."/>
            <person name="Ye R."/>
            <person name="Li L."/>
            <person name="Wei W."/>
            <person name="Wang X."/>
            <person name="Wang C."/>
            <person name="Huo Q."/>
            <person name="Li W."/>
            <person name="Guo W."/>
            <person name="Chen H."/>
            <person name="Chen S."/>
            <person name="Zhou L."/>
            <person name="Zhou L."/>
            <person name="Ni X."/>
            <person name="Tian J."/>
            <person name="Zhou Y."/>
            <person name="Sheng Y."/>
            <person name="Liu T."/>
            <person name="Pan Y."/>
            <person name="Xia L."/>
            <person name="Li J."/>
            <person name="Zhao F."/>
            <person name="Cao W."/>
        </authorList>
    </citation>
    <scope>NUCLEOTIDE SEQUENCE</scope>
    <source>
        <strain evidence="1">Rmic-2018</strain>
        <tissue evidence="1">Larvae</tissue>
    </source>
</reference>
<accession>A0A9J6ER35</accession>
<gene>
    <name evidence="1" type="ORF">HPB51_007739</name>
</gene>